<feature type="compositionally biased region" description="Basic and acidic residues" evidence="1">
    <location>
        <begin position="55"/>
        <end position="66"/>
    </location>
</feature>
<dbReference type="Proteomes" id="UP000005239">
    <property type="component" value="Unassembled WGS sequence"/>
</dbReference>
<organism evidence="3 4">
    <name type="scientific">Pristionchus pacificus</name>
    <name type="common">Parasitic nematode worm</name>
    <dbReference type="NCBI Taxonomy" id="54126"/>
    <lineage>
        <taxon>Eukaryota</taxon>
        <taxon>Metazoa</taxon>
        <taxon>Ecdysozoa</taxon>
        <taxon>Nematoda</taxon>
        <taxon>Chromadorea</taxon>
        <taxon>Rhabditida</taxon>
        <taxon>Rhabditina</taxon>
        <taxon>Diplogasteromorpha</taxon>
        <taxon>Diplogasteroidea</taxon>
        <taxon>Neodiplogasteridae</taxon>
        <taxon>Pristionchus</taxon>
    </lineage>
</organism>
<evidence type="ECO:0000313" key="3">
    <source>
        <dbReference type="EnsemblMetazoa" id="PPA37882.1"/>
    </source>
</evidence>
<keyword evidence="4" id="KW-1185">Reference proteome</keyword>
<dbReference type="AlphaFoldDB" id="A0A2A6CS05"/>
<reference evidence="4" key="1">
    <citation type="journal article" date="2008" name="Nat. Genet.">
        <title>The Pristionchus pacificus genome provides a unique perspective on nematode lifestyle and parasitism.</title>
        <authorList>
            <person name="Dieterich C."/>
            <person name="Clifton S.W."/>
            <person name="Schuster L.N."/>
            <person name="Chinwalla A."/>
            <person name="Delehaunty K."/>
            <person name="Dinkelacker I."/>
            <person name="Fulton L."/>
            <person name="Fulton R."/>
            <person name="Godfrey J."/>
            <person name="Minx P."/>
            <person name="Mitreva M."/>
            <person name="Roeseler W."/>
            <person name="Tian H."/>
            <person name="Witte H."/>
            <person name="Yang S.P."/>
            <person name="Wilson R.K."/>
            <person name="Sommer R.J."/>
        </authorList>
    </citation>
    <scope>NUCLEOTIDE SEQUENCE [LARGE SCALE GENOMIC DNA]</scope>
    <source>
        <strain evidence="4">PS312</strain>
    </source>
</reference>
<sequence>MDEMNELLAIVAIVVICCVMFLAWLLSMAMCPDTMVNILSGKGKGSGSGSNNSYRESRELIRKSDESVDVEAGTRPTEGAFEPGSESGGHHVVEDAELVRSVSAVLAVQLQNQQRQLTDKKLSVVDEVDEQLTLQSTIHSGGRPSILKHPVTQVVVETHPEPHGDDV</sequence>
<keyword evidence="2" id="KW-0472">Membrane</keyword>
<gene>
    <name evidence="3" type="primary">WBGene00276251</name>
</gene>
<keyword evidence="2" id="KW-0812">Transmembrane</keyword>
<evidence type="ECO:0000256" key="2">
    <source>
        <dbReference type="SAM" id="Phobius"/>
    </source>
</evidence>
<accession>A0A2A6CS05</accession>
<evidence type="ECO:0000256" key="1">
    <source>
        <dbReference type="SAM" id="MobiDB-lite"/>
    </source>
</evidence>
<name>A0A2A6CS05_PRIPA</name>
<feature type="transmembrane region" description="Helical" evidence="2">
    <location>
        <begin position="7"/>
        <end position="30"/>
    </location>
</feature>
<protein>
    <submittedName>
        <fullName evidence="3">Uncharacterized protein</fullName>
    </submittedName>
</protein>
<keyword evidence="2" id="KW-1133">Transmembrane helix</keyword>
<dbReference type="OrthoDB" id="5800514at2759"/>
<dbReference type="EnsemblMetazoa" id="PPA37882.1">
    <property type="protein sequence ID" value="PPA37882.1"/>
    <property type="gene ID" value="WBGene00276251"/>
</dbReference>
<accession>A0A8R1YXM6</accession>
<feature type="region of interest" description="Disordered" evidence="1">
    <location>
        <begin position="41"/>
        <end position="89"/>
    </location>
</feature>
<reference evidence="3" key="2">
    <citation type="submission" date="2022-06" db="UniProtKB">
        <authorList>
            <consortium name="EnsemblMetazoa"/>
        </authorList>
    </citation>
    <scope>IDENTIFICATION</scope>
    <source>
        <strain evidence="3">PS312</strain>
    </source>
</reference>
<evidence type="ECO:0000313" key="4">
    <source>
        <dbReference type="Proteomes" id="UP000005239"/>
    </source>
</evidence>
<proteinExistence type="predicted"/>